<feature type="chain" id="PRO_5039687599" description="Lipoprotein" evidence="1">
    <location>
        <begin position="21"/>
        <end position="122"/>
    </location>
</feature>
<evidence type="ECO:0000313" key="2">
    <source>
        <dbReference type="EMBL" id="MBE6163771.1"/>
    </source>
</evidence>
<evidence type="ECO:0000313" key="3">
    <source>
        <dbReference type="Proteomes" id="UP000700800"/>
    </source>
</evidence>
<comment type="caution">
    <text evidence="2">The sequence shown here is derived from an EMBL/GenBank/DDBJ whole genome shotgun (WGS) entry which is preliminary data.</text>
</comment>
<organism evidence="2 3">
    <name type="scientific">Streptococcus gallolyticus</name>
    <dbReference type="NCBI Taxonomy" id="315405"/>
    <lineage>
        <taxon>Bacteria</taxon>
        <taxon>Bacillati</taxon>
        <taxon>Bacillota</taxon>
        <taxon>Bacilli</taxon>
        <taxon>Lactobacillales</taxon>
        <taxon>Streptococcaceae</taxon>
        <taxon>Streptococcus</taxon>
    </lineage>
</organism>
<accession>A0A928A3B5</accession>
<dbReference type="AlphaFoldDB" id="A0A928A3B5"/>
<evidence type="ECO:0008006" key="4">
    <source>
        <dbReference type="Google" id="ProtNLM"/>
    </source>
</evidence>
<gene>
    <name evidence="2" type="ORF">E7156_00355</name>
</gene>
<feature type="signal peptide" evidence="1">
    <location>
        <begin position="1"/>
        <end position="20"/>
    </location>
</feature>
<evidence type="ECO:0000256" key="1">
    <source>
        <dbReference type="SAM" id="SignalP"/>
    </source>
</evidence>
<name>A0A928A3B5_9STRE</name>
<sequence>MKKKLLAVLLTVMSVFLLVACSSETEKMEGTYYKYGYSSNTGELTLGTSTNNKIVVSGDIMTVGNEQYSINEDDKTVTGSNGTLSYAYSDDVLTLDGDTYVKTGTDKYDEIYEEVHENDEDD</sequence>
<proteinExistence type="predicted"/>
<dbReference type="Proteomes" id="UP000700800">
    <property type="component" value="Unassembled WGS sequence"/>
</dbReference>
<keyword evidence="1" id="KW-0732">Signal</keyword>
<protein>
    <recommendedName>
        <fullName evidence="4">Lipoprotein</fullName>
    </recommendedName>
</protein>
<dbReference type="EMBL" id="SVAF01000001">
    <property type="protein sequence ID" value="MBE6163771.1"/>
    <property type="molecule type" value="Genomic_DNA"/>
</dbReference>
<reference evidence="2" key="1">
    <citation type="submission" date="2019-04" db="EMBL/GenBank/DDBJ databases">
        <title>Evolution of Biomass-Degrading Anaerobic Consortia Revealed by Metagenomics.</title>
        <authorList>
            <person name="Peng X."/>
        </authorList>
    </citation>
    <scope>NUCLEOTIDE SEQUENCE</scope>
    <source>
        <strain evidence="2">SIG195</strain>
    </source>
</reference>
<dbReference type="PROSITE" id="PS51257">
    <property type="entry name" value="PROKAR_LIPOPROTEIN"/>
    <property type="match status" value="1"/>
</dbReference>